<feature type="coiled-coil region" evidence="2">
    <location>
        <begin position="460"/>
        <end position="487"/>
    </location>
</feature>
<evidence type="ECO:0000256" key="2">
    <source>
        <dbReference type="SAM" id="Coils"/>
    </source>
</evidence>
<dbReference type="SMART" id="SM00028">
    <property type="entry name" value="TPR"/>
    <property type="match status" value="3"/>
</dbReference>
<dbReference type="PANTHER" id="PTHR43685">
    <property type="entry name" value="GLYCOSYLTRANSFERASE"/>
    <property type="match status" value="1"/>
</dbReference>
<evidence type="ECO:0000313" key="5">
    <source>
        <dbReference type="Proteomes" id="UP001597340"/>
    </source>
</evidence>
<evidence type="ECO:0000259" key="3">
    <source>
        <dbReference type="Pfam" id="PF00535"/>
    </source>
</evidence>
<name>A0ABW4DGQ0_9BACL</name>
<dbReference type="InterPro" id="IPR001173">
    <property type="entry name" value="Glyco_trans_2-like"/>
</dbReference>
<keyword evidence="4" id="KW-0328">Glycosyltransferase</keyword>
<dbReference type="SUPFAM" id="SSF48452">
    <property type="entry name" value="TPR-like"/>
    <property type="match status" value="1"/>
</dbReference>
<comment type="caution">
    <text evidence="4">The sequence shown here is derived from an EMBL/GenBank/DDBJ whole genome shotgun (WGS) entry which is preliminary data.</text>
</comment>
<gene>
    <name evidence="4" type="ORF">ACFQ5D_13515</name>
</gene>
<dbReference type="InterPro" id="IPR050834">
    <property type="entry name" value="Glycosyltransf_2"/>
</dbReference>
<proteinExistence type="predicted"/>
<dbReference type="RefSeq" id="WP_229524022.1">
    <property type="nucleotide sequence ID" value="NZ_JAFFQR010000043.1"/>
</dbReference>
<dbReference type="CDD" id="cd00761">
    <property type="entry name" value="Glyco_tranf_GTA_type"/>
    <property type="match status" value="1"/>
</dbReference>
<evidence type="ECO:0000256" key="1">
    <source>
        <dbReference type="PROSITE-ProRule" id="PRU00339"/>
    </source>
</evidence>
<feature type="domain" description="Glycosyltransferase 2-like" evidence="3">
    <location>
        <begin position="719"/>
        <end position="813"/>
    </location>
</feature>
<dbReference type="InterPro" id="IPR029044">
    <property type="entry name" value="Nucleotide-diphossugar_trans"/>
</dbReference>
<feature type="coiled-coil region" evidence="2">
    <location>
        <begin position="4"/>
        <end position="67"/>
    </location>
</feature>
<feature type="repeat" description="TPR" evidence="1">
    <location>
        <begin position="79"/>
        <end position="112"/>
    </location>
</feature>
<keyword evidence="1" id="KW-0802">TPR repeat</keyword>
<keyword evidence="2" id="KW-0175">Coiled coil</keyword>
<dbReference type="SUPFAM" id="SSF53756">
    <property type="entry name" value="UDP-Glycosyltransferase/glycogen phosphorylase"/>
    <property type="match status" value="1"/>
</dbReference>
<organism evidence="4 5">
    <name type="scientific">Paenibacillus farraposensis</name>
    <dbReference type="NCBI Taxonomy" id="2807095"/>
    <lineage>
        <taxon>Bacteria</taxon>
        <taxon>Bacillati</taxon>
        <taxon>Bacillota</taxon>
        <taxon>Bacilli</taxon>
        <taxon>Bacillales</taxon>
        <taxon>Paenibacillaceae</taxon>
        <taxon>Paenibacillus</taxon>
    </lineage>
</organism>
<dbReference type="InterPro" id="IPR011990">
    <property type="entry name" value="TPR-like_helical_dom_sf"/>
</dbReference>
<keyword evidence="5" id="KW-1185">Reference proteome</keyword>
<dbReference type="PROSITE" id="PS50005">
    <property type="entry name" value="TPR"/>
    <property type="match status" value="1"/>
</dbReference>
<dbReference type="Gene3D" id="3.90.550.10">
    <property type="entry name" value="Spore Coat Polysaccharide Biosynthesis Protein SpsA, Chain A"/>
    <property type="match status" value="1"/>
</dbReference>
<reference evidence="5" key="1">
    <citation type="journal article" date="2019" name="Int. J. Syst. Evol. Microbiol.">
        <title>The Global Catalogue of Microorganisms (GCM) 10K type strain sequencing project: providing services to taxonomists for standard genome sequencing and annotation.</title>
        <authorList>
            <consortium name="The Broad Institute Genomics Platform"/>
            <consortium name="The Broad Institute Genome Sequencing Center for Infectious Disease"/>
            <person name="Wu L."/>
            <person name="Ma J."/>
        </authorList>
    </citation>
    <scope>NUCLEOTIDE SEQUENCE [LARGE SCALE GENOMIC DNA]</scope>
    <source>
        <strain evidence="5">CCM 9147</strain>
    </source>
</reference>
<dbReference type="Gene3D" id="1.25.40.10">
    <property type="entry name" value="Tetratricopeptide repeat domain"/>
    <property type="match status" value="1"/>
</dbReference>
<dbReference type="EC" id="2.4.-.-" evidence="4"/>
<sequence>MRKINDLDAEIKAFKRNIELLINTGDLENSKKLIAEFQLIKEKDIEIQNMKAIISIIERNYVEAEKLLWEGINIEPVDADTLFNLAYLYEVTGQYEKSINFYRQAYRETKDSQRKFDIKQILLNFNDKVECPVERKFIVLSSCPWGKMLQRPHQISRALMKLGYTVDYIQPFTEGNASSENVGIGELMELSKSNIRRYDLIKIHTPVSVYYEGKYLLNNYSNIVQELLNESDEEVILICYLPSHVNIVNQLSGRFRVVYECVDDHSDLEHSYWSNKEDREFESQFLERADVVTTTSTALYLTKTMQSKNKNVFLSKNAVNVDDFTVTECNIIPDDLMSIPSPRICYVGAVDSWFDKDLFYDLVRTNKDKSFVVIGPVREGILDEKEDNLYLLGVKDHAILGRYLHFMDAGIIPFQDKTDIIINCDPIKAYEYVISDLPVVATNMPELYHDVSFIKTSNDNESFDQNIREALEQKIDLQERMDFISKNTWEIRCRNLLDILNGEIEKHAQNRVLADLNQAWSKIISRGQNPLLKSLYSMIFAESNTNQYHKLAKESYKEFKISFTLKNYIYSAVKSNHLIECAQEILEDCSLRDIDKAELLFLLEKNELNCLEFRLLHIANRYTDIKGLLNSHAEEENIYYYNLANYYFDIGFYDQSLKAYKNSMTQFDDSPILNKNMCDILIKSGDVLKAKTFKNKEKVAINKYNKLSKKQPKKACRFSIVIPTRNSHSVLKYTIMTCLKQNFYDYEVVISDNSSNNFTENMIKEFNDPKIKYYRPEDELSMTDNFNFAIGKAEGEYILVLGSDDGLLSHALNTLDHILYSTDKAILKWNSIAYCWPDVKLVGQENLLYIPNNPAGKININTIRYSEIMNHVLNFELQYAALPMLYCNAVVHRDVVLKLRDLTGTVFKGLVPDVYSGFALACIQEEFSSIDIPISIGGSSGKSTGISFIKPNVDSETKAIQEDFLVLNGGKTVNHLGIAPDIPNVVVAVAEAFLTMKQALAEYSEKMSLNRKKMLQICADELDCSDVNFSIYLQKIYESLYDDSTLQQWFVDNYIDNIEFYSRGINKKSSAHYQKGFTSTGMLVLDMSDFNVTDVYGASEFFSRITGW</sequence>
<dbReference type="Gene3D" id="3.40.50.2000">
    <property type="entry name" value="Glycogen Phosphorylase B"/>
    <property type="match status" value="1"/>
</dbReference>
<keyword evidence="4" id="KW-0808">Transferase</keyword>
<dbReference type="Proteomes" id="UP001597340">
    <property type="component" value="Unassembled WGS sequence"/>
</dbReference>
<evidence type="ECO:0000313" key="4">
    <source>
        <dbReference type="EMBL" id="MFD1462401.1"/>
    </source>
</evidence>
<dbReference type="InterPro" id="IPR019734">
    <property type="entry name" value="TPR_rpt"/>
</dbReference>
<dbReference type="EMBL" id="JBHTNZ010000017">
    <property type="protein sequence ID" value="MFD1462401.1"/>
    <property type="molecule type" value="Genomic_DNA"/>
</dbReference>
<protein>
    <submittedName>
        <fullName evidence="4">Glycosyltransferase</fullName>
        <ecNumber evidence="4">2.4.-.-</ecNumber>
    </submittedName>
</protein>
<dbReference type="Pfam" id="PF00535">
    <property type="entry name" value="Glycos_transf_2"/>
    <property type="match status" value="1"/>
</dbReference>
<dbReference type="PANTHER" id="PTHR43685:SF2">
    <property type="entry name" value="GLYCOSYLTRANSFERASE 2-LIKE DOMAIN-CONTAINING PROTEIN"/>
    <property type="match status" value="1"/>
</dbReference>
<dbReference type="SUPFAM" id="SSF53448">
    <property type="entry name" value="Nucleotide-diphospho-sugar transferases"/>
    <property type="match status" value="1"/>
</dbReference>
<accession>A0ABW4DGQ0</accession>
<dbReference type="GO" id="GO:0016757">
    <property type="term" value="F:glycosyltransferase activity"/>
    <property type="evidence" value="ECO:0007669"/>
    <property type="project" value="UniProtKB-KW"/>
</dbReference>